<sequence>MKKILFICTEGFDTPGPSNHLIGTLIEDLLEDGFQITLIQSCRQGIYDDIPDNLNDKLNFESISVNRKVINKSSFIKRYLEEGVYHFKAFLKWKKVKGVDAVFVQSCPTVMFSIILLKLFTRYPILYSIQDMWPGSAVSSGVLTNKWLALLFYKLQRITYSLSDVLTVISEDMKRKVIEQGGEEEKIHTIVNWFDDRSIHEVDWTENRFVNKYKLKRHMFYVQYAGTMGYVFDYKMVLKVAEKLKDWQDIEFHMIGEGSQKDKFRQEADKNFLDNIVFFPLEPQNMVSDVYSACSICLIPLIRGVIGNSVPSKAGLLMACKKTIVNSVDENSDYYKMFNDNGIGVSVSNRDPDSIAQAIVQLYENKEIRDVIAENGKRFGEKYYSRAENTIKFAEIFNQMIGGVE</sequence>
<gene>
    <name evidence="4" type="ORF">AOC36_08655</name>
</gene>
<accession>A0A0X8H130</accession>
<evidence type="ECO:0000259" key="2">
    <source>
        <dbReference type="Pfam" id="PF00534"/>
    </source>
</evidence>
<evidence type="ECO:0000313" key="5">
    <source>
        <dbReference type="Proteomes" id="UP000063781"/>
    </source>
</evidence>
<organism evidence="4 5">
    <name type="scientific">Erysipelothrix larvae</name>
    <dbReference type="NCBI Taxonomy" id="1514105"/>
    <lineage>
        <taxon>Bacteria</taxon>
        <taxon>Bacillati</taxon>
        <taxon>Bacillota</taxon>
        <taxon>Erysipelotrichia</taxon>
        <taxon>Erysipelotrichales</taxon>
        <taxon>Erysipelotrichaceae</taxon>
        <taxon>Erysipelothrix</taxon>
    </lineage>
</organism>
<evidence type="ECO:0008006" key="6">
    <source>
        <dbReference type="Google" id="ProtNLM"/>
    </source>
</evidence>
<dbReference type="KEGG" id="erl:AOC36_08655"/>
<dbReference type="Pfam" id="PF13579">
    <property type="entry name" value="Glyco_trans_4_4"/>
    <property type="match status" value="1"/>
</dbReference>
<reference evidence="4 5" key="1">
    <citation type="submission" date="2015-10" db="EMBL/GenBank/DDBJ databases">
        <title>Erysipelothrix larvae sp. LV19 isolated from the larval gut of the rhinoceros beetle, Trypoxylus dichotomus.</title>
        <authorList>
            <person name="Lim S."/>
            <person name="Kim B.-C."/>
        </authorList>
    </citation>
    <scope>NUCLEOTIDE SEQUENCE [LARGE SCALE GENOMIC DNA]</scope>
    <source>
        <strain evidence="4 5">LV19</strain>
    </source>
</reference>
<dbReference type="CDD" id="cd03794">
    <property type="entry name" value="GT4_WbuB-like"/>
    <property type="match status" value="1"/>
</dbReference>
<dbReference type="InterPro" id="IPR001296">
    <property type="entry name" value="Glyco_trans_1"/>
</dbReference>
<dbReference type="PANTHER" id="PTHR46401:SF2">
    <property type="entry name" value="GLYCOSYLTRANSFERASE WBBK-RELATED"/>
    <property type="match status" value="1"/>
</dbReference>
<dbReference type="InterPro" id="IPR028098">
    <property type="entry name" value="Glyco_trans_4-like_N"/>
</dbReference>
<dbReference type="Gene3D" id="3.40.50.2000">
    <property type="entry name" value="Glycogen Phosphorylase B"/>
    <property type="match status" value="2"/>
</dbReference>
<protein>
    <recommendedName>
        <fullName evidence="6">Glycosyltransferase WbuB</fullName>
    </recommendedName>
</protein>
<dbReference type="Proteomes" id="UP000063781">
    <property type="component" value="Chromosome"/>
</dbReference>
<dbReference type="RefSeq" id="WP_067633402.1">
    <property type="nucleotide sequence ID" value="NZ_CP013213.1"/>
</dbReference>
<feature type="domain" description="Glycosyltransferase subfamily 4-like N-terminal" evidence="3">
    <location>
        <begin position="95"/>
        <end position="193"/>
    </location>
</feature>
<keyword evidence="5" id="KW-1185">Reference proteome</keyword>
<dbReference type="AlphaFoldDB" id="A0A0X8H130"/>
<dbReference type="GO" id="GO:0016757">
    <property type="term" value="F:glycosyltransferase activity"/>
    <property type="evidence" value="ECO:0007669"/>
    <property type="project" value="InterPro"/>
</dbReference>
<keyword evidence="1" id="KW-0808">Transferase</keyword>
<dbReference type="PANTHER" id="PTHR46401">
    <property type="entry name" value="GLYCOSYLTRANSFERASE WBBK-RELATED"/>
    <property type="match status" value="1"/>
</dbReference>
<dbReference type="OrthoDB" id="9811902at2"/>
<proteinExistence type="predicted"/>
<evidence type="ECO:0000256" key="1">
    <source>
        <dbReference type="ARBA" id="ARBA00022679"/>
    </source>
</evidence>
<dbReference type="SUPFAM" id="SSF53756">
    <property type="entry name" value="UDP-Glycosyltransferase/glycogen phosphorylase"/>
    <property type="match status" value="1"/>
</dbReference>
<dbReference type="Pfam" id="PF00534">
    <property type="entry name" value="Glycos_transf_1"/>
    <property type="match status" value="1"/>
</dbReference>
<evidence type="ECO:0000259" key="3">
    <source>
        <dbReference type="Pfam" id="PF13579"/>
    </source>
</evidence>
<dbReference type="EMBL" id="CP013213">
    <property type="protein sequence ID" value="AMC94055.1"/>
    <property type="molecule type" value="Genomic_DNA"/>
</dbReference>
<feature type="domain" description="Glycosyl transferase family 1" evidence="2">
    <location>
        <begin position="217"/>
        <end position="378"/>
    </location>
</feature>
<dbReference type="GO" id="GO:0009103">
    <property type="term" value="P:lipopolysaccharide biosynthetic process"/>
    <property type="evidence" value="ECO:0007669"/>
    <property type="project" value="TreeGrafter"/>
</dbReference>
<dbReference type="STRING" id="1514105.AOC36_08655"/>
<evidence type="ECO:0000313" key="4">
    <source>
        <dbReference type="EMBL" id="AMC94055.1"/>
    </source>
</evidence>
<name>A0A0X8H130_9FIRM</name>